<evidence type="ECO:0000256" key="7">
    <source>
        <dbReference type="ARBA" id="ARBA00022990"/>
    </source>
</evidence>
<evidence type="ECO:0000256" key="4">
    <source>
        <dbReference type="ARBA" id="ARBA00022490"/>
    </source>
</evidence>
<feature type="repeat" description="HEAT" evidence="9">
    <location>
        <begin position="886"/>
        <end position="924"/>
    </location>
</feature>
<protein>
    <submittedName>
        <fullName evidence="12">Importin-4-like isoform X2</fullName>
    </submittedName>
</protein>
<evidence type="ECO:0000256" key="5">
    <source>
        <dbReference type="ARBA" id="ARBA00022737"/>
    </source>
</evidence>
<evidence type="ECO:0000313" key="12">
    <source>
        <dbReference type="RefSeq" id="XP_019629046.1"/>
    </source>
</evidence>
<dbReference type="InterPro" id="IPR000357">
    <property type="entry name" value="HEAT"/>
</dbReference>
<dbReference type="Pfam" id="PF02985">
    <property type="entry name" value="HEAT"/>
    <property type="match status" value="1"/>
</dbReference>
<dbReference type="AlphaFoldDB" id="A0A6P4ZHE7"/>
<evidence type="ECO:0000256" key="1">
    <source>
        <dbReference type="ARBA" id="ARBA00004123"/>
    </source>
</evidence>
<proteinExistence type="predicted"/>
<keyword evidence="6" id="KW-0653">Protein transport</keyword>
<keyword evidence="7" id="KW-0007">Acetylation</keyword>
<dbReference type="InterPro" id="IPR016024">
    <property type="entry name" value="ARM-type_fold"/>
</dbReference>
<dbReference type="InterPro" id="IPR058584">
    <property type="entry name" value="IMB1_TNPO1-like_TPR"/>
</dbReference>
<evidence type="ECO:0000256" key="8">
    <source>
        <dbReference type="ARBA" id="ARBA00023242"/>
    </source>
</evidence>
<dbReference type="GeneID" id="109473585"/>
<keyword evidence="4" id="KW-0963">Cytoplasm</keyword>
<evidence type="ECO:0000313" key="11">
    <source>
        <dbReference type="Proteomes" id="UP000515135"/>
    </source>
</evidence>
<keyword evidence="5" id="KW-0677">Repeat</keyword>
<name>A0A6P4ZHE7_BRABE</name>
<dbReference type="GO" id="GO:0031267">
    <property type="term" value="F:small GTPase binding"/>
    <property type="evidence" value="ECO:0007669"/>
    <property type="project" value="InterPro"/>
</dbReference>
<dbReference type="InterPro" id="IPR040122">
    <property type="entry name" value="Importin_beta"/>
</dbReference>
<organism evidence="11 12">
    <name type="scientific">Branchiostoma belcheri</name>
    <name type="common">Amphioxus</name>
    <dbReference type="NCBI Taxonomy" id="7741"/>
    <lineage>
        <taxon>Eukaryota</taxon>
        <taxon>Metazoa</taxon>
        <taxon>Chordata</taxon>
        <taxon>Cephalochordata</taxon>
        <taxon>Leptocardii</taxon>
        <taxon>Amphioxiformes</taxon>
        <taxon>Branchiostomatidae</taxon>
        <taxon>Branchiostoma</taxon>
    </lineage>
</organism>
<dbReference type="PROSITE" id="PS50077">
    <property type="entry name" value="HEAT_REPEAT"/>
    <property type="match status" value="1"/>
</dbReference>
<dbReference type="SUPFAM" id="SSF48371">
    <property type="entry name" value="ARM repeat"/>
    <property type="match status" value="2"/>
</dbReference>
<evidence type="ECO:0000256" key="6">
    <source>
        <dbReference type="ARBA" id="ARBA00022927"/>
    </source>
</evidence>
<dbReference type="InterPro" id="IPR001494">
    <property type="entry name" value="Importin-beta_N"/>
</dbReference>
<dbReference type="GO" id="GO:0006606">
    <property type="term" value="P:protein import into nucleus"/>
    <property type="evidence" value="ECO:0007669"/>
    <property type="project" value="InterPro"/>
</dbReference>
<dbReference type="InterPro" id="IPR011989">
    <property type="entry name" value="ARM-like"/>
</dbReference>
<keyword evidence="8" id="KW-0539">Nucleus</keyword>
<evidence type="ECO:0000259" key="10">
    <source>
        <dbReference type="PROSITE" id="PS50166"/>
    </source>
</evidence>
<comment type="subcellular location">
    <subcellularLocation>
        <location evidence="2">Cytoplasm</location>
    </subcellularLocation>
    <subcellularLocation>
        <location evidence="1">Nucleus</location>
    </subcellularLocation>
</comment>
<dbReference type="Gene3D" id="1.25.10.10">
    <property type="entry name" value="Leucine-rich Repeat Variant"/>
    <property type="match status" value="1"/>
</dbReference>
<evidence type="ECO:0000256" key="2">
    <source>
        <dbReference type="ARBA" id="ARBA00004496"/>
    </source>
</evidence>
<dbReference type="InterPro" id="IPR021133">
    <property type="entry name" value="HEAT_type_2"/>
</dbReference>
<dbReference type="Pfam" id="PF25780">
    <property type="entry name" value="TPR_IPO5"/>
    <property type="match status" value="1"/>
</dbReference>
<keyword evidence="11" id="KW-1185">Reference proteome</keyword>
<dbReference type="GO" id="GO:0005634">
    <property type="term" value="C:nucleus"/>
    <property type="evidence" value="ECO:0007669"/>
    <property type="project" value="UniProtKB-SubCell"/>
</dbReference>
<dbReference type="RefSeq" id="XP_019629046.1">
    <property type="nucleotide sequence ID" value="XM_019773487.1"/>
</dbReference>
<gene>
    <name evidence="12" type="primary">LOC109473585</name>
</gene>
<dbReference type="SMART" id="SM01349">
    <property type="entry name" value="TOG"/>
    <property type="match status" value="1"/>
</dbReference>
<reference evidence="12" key="1">
    <citation type="submission" date="2025-08" db="UniProtKB">
        <authorList>
            <consortium name="RefSeq"/>
        </authorList>
    </citation>
    <scope>IDENTIFICATION</scope>
    <source>
        <tissue evidence="12">Gonad</tissue>
    </source>
</reference>
<dbReference type="Pfam" id="PF03810">
    <property type="entry name" value="IBN_N"/>
    <property type="match status" value="1"/>
</dbReference>
<dbReference type="SMART" id="SM00913">
    <property type="entry name" value="IBN_N"/>
    <property type="match status" value="1"/>
</dbReference>
<keyword evidence="3" id="KW-0813">Transport</keyword>
<dbReference type="OrthoDB" id="7862313at2759"/>
<dbReference type="Pfam" id="PF25574">
    <property type="entry name" value="TPR_IMB1"/>
    <property type="match status" value="1"/>
</dbReference>
<sequence>MAQSLETILENLLVPDNAVIQQATTQLQEAYKDPAIVPALCGVLGSSQNPQVRQYAAVLLRRKIAKQWKKFDQETQASLKATLLQVLVQEPERTVRHAASQIVGAVARHELQEGRWPELLQFIQECIRDNEPSKREMGMFVLSTVCDTSAQGLQPHFASLFALFNTTLEDVDNRAVQFYTIQAMTALVEYCGTDEAGTFQKLIPKVLAVIRHLLQHDEDQACEALEIFDELVECEVTIVVPHLKDIMQFCLEVSSNAELGDNIRVKALSFISWLTRLKKKSILKHKLVEPVLGVVFPIMCTPAEEGEEDPDNTFIDELEASTPSSFASQVIDVMALNLPPEKLITPLMQLVGPALESDNPYQRKAGLISLAVIAEGCSDHIQKKCLEPFLQVTCKNISDPNPVIRNAALFTMGQFSEHLQPGITKYHGEIVPLLVNHLMQGEHSSKEGVTKTYYALEEFVENLGKDILPYLPALMESLLSALTTSQAVHIKELAISAIGAIANAAGEAMVPYFQQVMEQLKPYITQVLPESHQVLQVQALDTLGMFARTIGEQHFLPMAEECIQLGLKLVEEVDDPDLRRCSYGLFASVSTVLKANMTPYLPNITKHMLGSLRSTEGIIIHHSDETNGVLNFVEEDLTEESEEEDDDDVEGYSVENSYLEEKEDTCNSLGEIAENSGSAFLPFLEECFNEIFKLIEYPAATIRKAAVTSVGQMCVALHKHFQQSNTEDSTGALAKLLSMSVPLMCQLVREDTDRTVAMTTLEVLSEMLKEIQTAVVAGEGHLDGIVTAVRDVLQTKTACQDDDDAEDDQQAEYDTMLIEYSGEVIPALAVAIPGQQFAPYFAGFLPLMAARFKRTSTDAERSFAVGTISESIASMKAAVVPFVPHLYPILLQAVKDENDEVRSNGVYGLGVLAEHGGEALYQHYPAILQTLSEVSTIAGQQRRVVDNMCGAVARLIMTNISAVPMESVCNLLLSHYLPLQEDFEENTTVYKCVVHLYQAGHPQIQQLLPQLLTAFAQVMGTTQINEEMQSALTAMVKDVQQKFPQDFTGVVSSLPQEQAEKLAAAAAS</sequence>
<dbReference type="PANTHER" id="PTHR10527">
    <property type="entry name" value="IMPORTIN BETA"/>
    <property type="match status" value="1"/>
</dbReference>
<evidence type="ECO:0000256" key="9">
    <source>
        <dbReference type="PROSITE-ProRule" id="PRU00103"/>
    </source>
</evidence>
<dbReference type="GO" id="GO:0005737">
    <property type="term" value="C:cytoplasm"/>
    <property type="evidence" value="ECO:0007669"/>
    <property type="project" value="UniProtKB-SubCell"/>
</dbReference>
<dbReference type="InterPro" id="IPR057672">
    <property type="entry name" value="TPR_IPO4/5"/>
</dbReference>
<accession>A0A6P4ZHE7</accession>
<dbReference type="InterPro" id="IPR034085">
    <property type="entry name" value="TOG"/>
</dbReference>
<feature type="domain" description="Importin N-terminal" evidence="10">
    <location>
        <begin position="23"/>
        <end position="89"/>
    </location>
</feature>
<dbReference type="PROSITE" id="PS50166">
    <property type="entry name" value="IMPORTIN_B_NT"/>
    <property type="match status" value="1"/>
</dbReference>
<dbReference type="Proteomes" id="UP000515135">
    <property type="component" value="Unplaced"/>
</dbReference>
<evidence type="ECO:0000256" key="3">
    <source>
        <dbReference type="ARBA" id="ARBA00022448"/>
    </source>
</evidence>